<sequence>MRRTLVASLLLGLSATAAAQSSVTIYGILDSGLLYQNKTASDGRSGFSFVDGAYLPSVYGFRGTEDIGGGYTVNFNLQGGFSTGTGALGDSNGGIFGRAATVGVAGPFGEVKFGLQFSPFFLAVTSGDPRGMPQFGSQLVQYFQQFGIVGIFDSNAIVYTTPNLYGFTGAVEYAVGGVPGSTKNGRSMSASLTYSHGPFSANGAYYTHADPETGQTVAIGKTAGLAYTIGPVTAKVDWVNYLNPSSSAPLSNVNVYGVGAVYAVTPAFSLNGGFYYAVNKGQSENKSRMFAFGADYALSKRTIVYTQVGVVHNQGAFKTNLAVLAPESFAVPTGATTTAVNIGIRHMF</sequence>
<evidence type="ECO:0000256" key="11">
    <source>
        <dbReference type="SAM" id="SignalP"/>
    </source>
</evidence>
<dbReference type="GO" id="GO:0009279">
    <property type="term" value="C:cell outer membrane"/>
    <property type="evidence" value="ECO:0007669"/>
    <property type="project" value="UniProtKB-SubCell"/>
</dbReference>
<protein>
    <submittedName>
        <fullName evidence="13">Porin</fullName>
    </submittedName>
</protein>
<dbReference type="Pfam" id="PF13609">
    <property type="entry name" value="Porin_4"/>
    <property type="match status" value="1"/>
</dbReference>
<dbReference type="GO" id="GO:0046930">
    <property type="term" value="C:pore complex"/>
    <property type="evidence" value="ECO:0007669"/>
    <property type="project" value="UniProtKB-KW"/>
</dbReference>
<comment type="subcellular location">
    <subcellularLocation>
        <location evidence="1">Cell outer membrane</location>
        <topology evidence="1">Multi-pass membrane protein</topology>
    </subcellularLocation>
</comment>
<evidence type="ECO:0000259" key="12">
    <source>
        <dbReference type="Pfam" id="PF13609"/>
    </source>
</evidence>
<feature type="domain" description="Porin" evidence="12">
    <location>
        <begin position="9"/>
        <end position="315"/>
    </location>
</feature>
<keyword evidence="10" id="KW-0998">Cell outer membrane</keyword>
<dbReference type="STRING" id="1777141.AWB80_07644"/>
<dbReference type="RefSeq" id="WP_061179838.1">
    <property type="nucleotide sequence ID" value="NZ_FCOE02000052.1"/>
</dbReference>
<keyword evidence="9" id="KW-0472">Membrane</keyword>
<dbReference type="EMBL" id="FCOE02000052">
    <property type="protein sequence ID" value="SAK99297.1"/>
    <property type="molecule type" value="Genomic_DNA"/>
</dbReference>
<feature type="chain" id="PRO_5007624680" evidence="11">
    <location>
        <begin position="20"/>
        <end position="348"/>
    </location>
</feature>
<evidence type="ECO:0000256" key="3">
    <source>
        <dbReference type="ARBA" id="ARBA00022448"/>
    </source>
</evidence>
<evidence type="ECO:0000256" key="10">
    <source>
        <dbReference type="ARBA" id="ARBA00023237"/>
    </source>
</evidence>
<evidence type="ECO:0000256" key="6">
    <source>
        <dbReference type="ARBA" id="ARBA00022729"/>
    </source>
</evidence>
<dbReference type="GO" id="GO:0015288">
    <property type="term" value="F:porin activity"/>
    <property type="evidence" value="ECO:0007669"/>
    <property type="project" value="UniProtKB-KW"/>
</dbReference>
<reference evidence="13" key="1">
    <citation type="submission" date="2016-01" db="EMBL/GenBank/DDBJ databases">
        <authorList>
            <person name="Peeters C."/>
        </authorList>
    </citation>
    <scope>NUCLEOTIDE SEQUENCE [LARGE SCALE GENOMIC DNA]</scope>
    <source>
        <strain evidence="13">LMG 29323</strain>
    </source>
</reference>
<evidence type="ECO:0000256" key="9">
    <source>
        <dbReference type="ARBA" id="ARBA00023136"/>
    </source>
</evidence>
<comment type="caution">
    <text evidence="13">The sequence shown here is derived from an EMBL/GenBank/DDBJ whole genome shotgun (WGS) entry which is preliminary data.</text>
</comment>
<keyword evidence="4" id="KW-1134">Transmembrane beta strand</keyword>
<gene>
    <name evidence="13" type="ORF">AWB80_07644</name>
</gene>
<keyword evidence="8" id="KW-0626">Porin</keyword>
<keyword evidence="3" id="KW-0813">Transport</keyword>
<dbReference type="GO" id="GO:0006811">
    <property type="term" value="P:monoatomic ion transport"/>
    <property type="evidence" value="ECO:0007669"/>
    <property type="project" value="UniProtKB-KW"/>
</dbReference>
<dbReference type="PANTHER" id="PTHR34501:SF9">
    <property type="entry name" value="MAJOR OUTER MEMBRANE PROTEIN P.IA"/>
    <property type="match status" value="1"/>
</dbReference>
<evidence type="ECO:0000256" key="2">
    <source>
        <dbReference type="ARBA" id="ARBA00011233"/>
    </source>
</evidence>
<evidence type="ECO:0000313" key="14">
    <source>
        <dbReference type="Proteomes" id="UP000054911"/>
    </source>
</evidence>
<dbReference type="Gene3D" id="2.40.160.10">
    <property type="entry name" value="Porin"/>
    <property type="match status" value="1"/>
</dbReference>
<evidence type="ECO:0000256" key="5">
    <source>
        <dbReference type="ARBA" id="ARBA00022692"/>
    </source>
</evidence>
<name>A0A158E029_9BURK</name>
<evidence type="ECO:0000256" key="8">
    <source>
        <dbReference type="ARBA" id="ARBA00023114"/>
    </source>
</evidence>
<evidence type="ECO:0000313" key="13">
    <source>
        <dbReference type="EMBL" id="SAK99297.1"/>
    </source>
</evidence>
<accession>A0A158E029</accession>
<dbReference type="InterPro" id="IPR033900">
    <property type="entry name" value="Gram_neg_porin_domain"/>
</dbReference>
<dbReference type="PANTHER" id="PTHR34501">
    <property type="entry name" value="PROTEIN YDDL-RELATED"/>
    <property type="match status" value="1"/>
</dbReference>
<dbReference type="CDD" id="cd00342">
    <property type="entry name" value="gram_neg_porins"/>
    <property type="match status" value="1"/>
</dbReference>
<comment type="subunit">
    <text evidence="2">Homotrimer.</text>
</comment>
<dbReference type="InterPro" id="IPR023614">
    <property type="entry name" value="Porin_dom_sf"/>
</dbReference>
<dbReference type="PRINTS" id="PR00184">
    <property type="entry name" value="NEISSPPORIN"/>
</dbReference>
<dbReference type="InterPro" id="IPR050298">
    <property type="entry name" value="Gram-neg_bact_OMP"/>
</dbReference>
<dbReference type="SUPFAM" id="SSF56935">
    <property type="entry name" value="Porins"/>
    <property type="match status" value="1"/>
</dbReference>
<keyword evidence="6 11" id="KW-0732">Signal</keyword>
<dbReference type="OrthoDB" id="8961834at2"/>
<proteinExistence type="predicted"/>
<keyword evidence="14" id="KW-1185">Reference proteome</keyword>
<evidence type="ECO:0000256" key="7">
    <source>
        <dbReference type="ARBA" id="ARBA00023065"/>
    </source>
</evidence>
<feature type="signal peptide" evidence="11">
    <location>
        <begin position="1"/>
        <end position="19"/>
    </location>
</feature>
<keyword evidence="7" id="KW-0406">Ion transport</keyword>
<organism evidence="13 14">
    <name type="scientific">Caballeronia pedi</name>
    <dbReference type="NCBI Taxonomy" id="1777141"/>
    <lineage>
        <taxon>Bacteria</taxon>
        <taxon>Pseudomonadati</taxon>
        <taxon>Pseudomonadota</taxon>
        <taxon>Betaproteobacteria</taxon>
        <taxon>Burkholderiales</taxon>
        <taxon>Burkholderiaceae</taxon>
        <taxon>Caballeronia</taxon>
    </lineage>
</organism>
<keyword evidence="5" id="KW-0812">Transmembrane</keyword>
<dbReference type="Proteomes" id="UP000054911">
    <property type="component" value="Unassembled WGS sequence"/>
</dbReference>
<evidence type="ECO:0000256" key="4">
    <source>
        <dbReference type="ARBA" id="ARBA00022452"/>
    </source>
</evidence>
<evidence type="ECO:0000256" key="1">
    <source>
        <dbReference type="ARBA" id="ARBA00004571"/>
    </source>
</evidence>
<dbReference type="AlphaFoldDB" id="A0A158E029"/>
<dbReference type="InterPro" id="IPR002299">
    <property type="entry name" value="Porin_Neis"/>
</dbReference>